<evidence type="ECO:0000313" key="3">
    <source>
        <dbReference type="EMBL" id="CDI51589.1"/>
    </source>
</evidence>
<accession>A0A077R3X3</accession>
<keyword evidence="2" id="KW-0732">Signal</keyword>
<reference evidence="3" key="1">
    <citation type="journal article" date="2014" name="Genome Biol. Evol.">
        <title>Gene Loss Rather Than Gene Gain Is Associated with a Host Jump from Monocots to Dicots in the Smut Fungus Melanopsichium pennsylvanicum.</title>
        <authorList>
            <person name="Sharma R."/>
            <person name="Mishra B."/>
            <person name="Runge F."/>
            <person name="Thines M."/>
        </authorList>
    </citation>
    <scope>NUCLEOTIDE SEQUENCE</scope>
    <source>
        <strain evidence="3">4</strain>
    </source>
</reference>
<dbReference type="EMBL" id="HG529511">
    <property type="protein sequence ID" value="CDI51589.1"/>
    <property type="molecule type" value="Genomic_DNA"/>
</dbReference>
<sequence length="280" mass="30236">MKLLLAFAGLLLALQIVGAVQSEHLNQPRLIKVKSSISTLPPTKERLNLQRRGEEEVYKGVGEIIRKFEDLPKAPLEHEAPAQSENFAKGVTEAGSSRGLSPFHQEALRTADRNYAPPNVEFEQQYGQNSAAGNFIHDRLGHLGATVDEHALAIENGNRRISQNTEDIYTLAKGNLKLAETSEQNAKLLRAKKWVAGSAMAVSTTAALTSAVYAGIASNKFGQQDQEIKNLNMQIARLNAAKELQQQQVQTYHNGAGYMPGSGVPATSPQYVGAAPGGVV</sequence>
<evidence type="ECO:0000256" key="1">
    <source>
        <dbReference type="SAM" id="Coils"/>
    </source>
</evidence>
<evidence type="ECO:0000256" key="2">
    <source>
        <dbReference type="SAM" id="SignalP"/>
    </source>
</evidence>
<dbReference type="AlphaFoldDB" id="A0A077R3X3"/>
<keyword evidence="1" id="KW-0175">Coiled coil</keyword>
<feature type="coiled-coil region" evidence="1">
    <location>
        <begin position="221"/>
        <end position="248"/>
    </location>
</feature>
<feature type="chain" id="PRO_5001723274" evidence="2">
    <location>
        <begin position="20"/>
        <end position="280"/>
    </location>
</feature>
<name>A0A077R3X3_9BASI</name>
<proteinExistence type="predicted"/>
<organism evidence="3">
    <name type="scientific">Melanopsichium pennsylvanicum 4</name>
    <dbReference type="NCBI Taxonomy" id="1398559"/>
    <lineage>
        <taxon>Eukaryota</taxon>
        <taxon>Fungi</taxon>
        <taxon>Dikarya</taxon>
        <taxon>Basidiomycota</taxon>
        <taxon>Ustilaginomycotina</taxon>
        <taxon>Ustilaginomycetes</taxon>
        <taxon>Ustilaginales</taxon>
        <taxon>Ustilaginaceae</taxon>
        <taxon>Melanopsichium</taxon>
    </lineage>
</organism>
<feature type="signal peptide" evidence="2">
    <location>
        <begin position="1"/>
        <end position="19"/>
    </location>
</feature>
<protein>
    <submittedName>
        <fullName evidence="3">Uncharacterized protein</fullName>
    </submittedName>
</protein>